<feature type="region of interest" description="Disordered" evidence="1">
    <location>
        <begin position="1"/>
        <end position="58"/>
    </location>
</feature>
<protein>
    <submittedName>
        <fullName evidence="2">Uncharacterized protein</fullName>
    </submittedName>
</protein>
<dbReference type="KEGG" id="ttf:THTE_0303"/>
<evidence type="ECO:0000313" key="2">
    <source>
        <dbReference type="EMBL" id="ASV72905.1"/>
    </source>
</evidence>
<evidence type="ECO:0000313" key="3">
    <source>
        <dbReference type="Proteomes" id="UP000215086"/>
    </source>
</evidence>
<evidence type="ECO:0000256" key="1">
    <source>
        <dbReference type="SAM" id="MobiDB-lite"/>
    </source>
</evidence>
<feature type="compositionally biased region" description="Basic residues" evidence="1">
    <location>
        <begin position="1"/>
        <end position="10"/>
    </location>
</feature>
<keyword evidence="3" id="KW-1185">Reference proteome</keyword>
<accession>A0A286RAA2</accession>
<dbReference type="EMBL" id="CP018477">
    <property type="protein sequence ID" value="ASV72905.1"/>
    <property type="molecule type" value="Genomic_DNA"/>
</dbReference>
<gene>
    <name evidence="2" type="ORF">THTE_0303</name>
</gene>
<dbReference type="AlphaFoldDB" id="A0A286RAA2"/>
<dbReference type="Proteomes" id="UP000215086">
    <property type="component" value="Chromosome"/>
</dbReference>
<reference evidence="2 3" key="1">
    <citation type="journal article" name="Front. Microbiol.">
        <title>Sugar Metabolism of the First Thermophilic Planctomycete Thermogutta terrifontis: Comparative Genomic and Transcriptomic Approaches.</title>
        <authorList>
            <person name="Elcheninov A.G."/>
            <person name="Menzel P."/>
            <person name="Gudbergsdottir S.R."/>
            <person name="Slesarev A.I."/>
            <person name="Kadnikov V.V."/>
            <person name="Krogh A."/>
            <person name="Bonch-Osmolovskaya E.A."/>
            <person name="Peng X."/>
            <person name="Kublanov I.V."/>
        </authorList>
    </citation>
    <scope>NUCLEOTIDE SEQUENCE [LARGE SCALE GENOMIC DNA]</scope>
    <source>
        <strain evidence="2 3">R1</strain>
    </source>
</reference>
<organism evidence="2 3">
    <name type="scientific">Thermogutta terrifontis</name>
    <dbReference type="NCBI Taxonomy" id="1331910"/>
    <lineage>
        <taxon>Bacteria</taxon>
        <taxon>Pseudomonadati</taxon>
        <taxon>Planctomycetota</taxon>
        <taxon>Planctomycetia</taxon>
        <taxon>Pirellulales</taxon>
        <taxon>Thermoguttaceae</taxon>
        <taxon>Thermogutta</taxon>
    </lineage>
</organism>
<sequence length="58" mass="6676">MCPSKNRWRKPCSSDAARRGESGRSPFRSRGFLRCATRPPRVPRFGMVPPRQPRTFSV</sequence>
<name>A0A286RAA2_9BACT</name>
<proteinExistence type="predicted"/>